<proteinExistence type="inferred from homology"/>
<name>A0AAV2D664_9ROSI</name>
<dbReference type="Gene3D" id="1.20.120.1900">
    <property type="entry name" value="Gamma-tubulin complex, C-terminal domain"/>
    <property type="match status" value="1"/>
</dbReference>
<dbReference type="InterPro" id="IPR042241">
    <property type="entry name" value="GCP_C_sf"/>
</dbReference>
<dbReference type="GO" id="GO:0007020">
    <property type="term" value="P:microtubule nucleation"/>
    <property type="evidence" value="ECO:0007669"/>
    <property type="project" value="InterPro"/>
</dbReference>
<evidence type="ECO:0000256" key="4">
    <source>
        <dbReference type="ARBA" id="ARBA00023212"/>
    </source>
</evidence>
<feature type="domain" description="Gamma tubulin complex component C-terminal" evidence="6">
    <location>
        <begin position="1"/>
        <end position="142"/>
    </location>
</feature>
<comment type="similarity">
    <text evidence="1 5">Belongs to the TUBGCP family.</text>
</comment>
<evidence type="ECO:0000256" key="2">
    <source>
        <dbReference type="ARBA" id="ARBA00022490"/>
    </source>
</evidence>
<keyword evidence="8" id="KW-1185">Reference proteome</keyword>
<comment type="function">
    <text evidence="5">Component of the gamma-tubulin ring complex (gTuRC) which mediates microtubule nucleation.</text>
</comment>
<dbReference type="EMBL" id="OZ034815">
    <property type="protein sequence ID" value="CAL1366335.1"/>
    <property type="molecule type" value="Genomic_DNA"/>
</dbReference>
<evidence type="ECO:0000313" key="7">
    <source>
        <dbReference type="EMBL" id="CAL1366335.1"/>
    </source>
</evidence>
<dbReference type="GO" id="GO:0051225">
    <property type="term" value="P:spindle assembly"/>
    <property type="evidence" value="ECO:0007669"/>
    <property type="project" value="TreeGrafter"/>
</dbReference>
<organism evidence="7 8">
    <name type="scientific">Linum trigynum</name>
    <dbReference type="NCBI Taxonomy" id="586398"/>
    <lineage>
        <taxon>Eukaryota</taxon>
        <taxon>Viridiplantae</taxon>
        <taxon>Streptophyta</taxon>
        <taxon>Embryophyta</taxon>
        <taxon>Tracheophyta</taxon>
        <taxon>Spermatophyta</taxon>
        <taxon>Magnoliopsida</taxon>
        <taxon>eudicotyledons</taxon>
        <taxon>Gunneridae</taxon>
        <taxon>Pentapetalae</taxon>
        <taxon>rosids</taxon>
        <taxon>fabids</taxon>
        <taxon>Malpighiales</taxon>
        <taxon>Linaceae</taxon>
        <taxon>Linum</taxon>
    </lineage>
</organism>
<keyword evidence="4 5" id="KW-0206">Cytoskeleton</keyword>
<keyword evidence="2 5" id="KW-0963">Cytoplasm</keyword>
<dbReference type="PANTHER" id="PTHR19302:SF70">
    <property type="entry name" value="GAMMA-TUBULIN COMPLEX COMPONENT 6"/>
    <property type="match status" value="1"/>
</dbReference>
<dbReference type="GO" id="GO:0000930">
    <property type="term" value="C:gamma-tubulin complex"/>
    <property type="evidence" value="ECO:0007669"/>
    <property type="project" value="TreeGrafter"/>
</dbReference>
<dbReference type="InterPro" id="IPR040457">
    <property type="entry name" value="GCP_C"/>
</dbReference>
<evidence type="ECO:0000313" key="8">
    <source>
        <dbReference type="Proteomes" id="UP001497516"/>
    </source>
</evidence>
<evidence type="ECO:0000256" key="1">
    <source>
        <dbReference type="ARBA" id="ARBA00010337"/>
    </source>
</evidence>
<evidence type="ECO:0000256" key="5">
    <source>
        <dbReference type="RuleBase" id="RU363050"/>
    </source>
</evidence>
<dbReference type="GO" id="GO:0000278">
    <property type="term" value="P:mitotic cell cycle"/>
    <property type="evidence" value="ECO:0007669"/>
    <property type="project" value="TreeGrafter"/>
</dbReference>
<dbReference type="PANTHER" id="PTHR19302">
    <property type="entry name" value="GAMMA TUBULIN COMPLEX PROTEIN"/>
    <property type="match status" value="1"/>
</dbReference>
<dbReference type="GO" id="GO:0005874">
    <property type="term" value="C:microtubule"/>
    <property type="evidence" value="ECO:0007669"/>
    <property type="project" value="UniProtKB-KW"/>
</dbReference>
<protein>
    <recommendedName>
        <fullName evidence="5">Gamma-tubulin complex component</fullName>
    </recommendedName>
</protein>
<dbReference type="GO" id="GO:0043015">
    <property type="term" value="F:gamma-tubulin binding"/>
    <property type="evidence" value="ECO:0007669"/>
    <property type="project" value="InterPro"/>
</dbReference>
<comment type="subcellular location">
    <subcellularLocation>
        <location evidence="5">Cytoplasm</location>
        <location evidence="5">Cytoskeleton</location>
        <location evidence="5">Microtubule organizing center</location>
    </subcellularLocation>
</comment>
<reference evidence="7 8" key="1">
    <citation type="submission" date="2024-04" db="EMBL/GenBank/DDBJ databases">
        <authorList>
            <person name="Fracassetti M."/>
        </authorList>
    </citation>
    <scope>NUCLEOTIDE SEQUENCE [LARGE SCALE GENOMIC DNA]</scope>
</reference>
<keyword evidence="3 5" id="KW-0493">Microtubule</keyword>
<evidence type="ECO:0000259" key="6">
    <source>
        <dbReference type="Pfam" id="PF04130"/>
    </source>
</evidence>
<dbReference type="InterPro" id="IPR007259">
    <property type="entry name" value="GCP"/>
</dbReference>
<dbReference type="Pfam" id="PF04130">
    <property type="entry name" value="GCP_C_terminal"/>
    <property type="match status" value="1"/>
</dbReference>
<dbReference type="GO" id="GO:0051011">
    <property type="term" value="F:microtubule minus-end binding"/>
    <property type="evidence" value="ECO:0007669"/>
    <property type="project" value="TreeGrafter"/>
</dbReference>
<dbReference type="GO" id="GO:0000922">
    <property type="term" value="C:spindle pole"/>
    <property type="evidence" value="ECO:0007669"/>
    <property type="project" value="InterPro"/>
</dbReference>
<sequence>MRRYFFMESADWADLFIMSLQDHKWSVMEVDQNVPEIQGILELSLQRSSCGRDPNKDRLFVYTKGSGLMISSAVGVNALDFLGLGYRVEWPISIILTPRALKMYAQIFSFLMKVKLAASSLTGIWCSLKVVNQLISKNRHSALHHQEVGHWNMLITMRYNQ</sequence>
<dbReference type="GO" id="GO:0051321">
    <property type="term" value="P:meiotic cell cycle"/>
    <property type="evidence" value="ECO:0007669"/>
    <property type="project" value="TreeGrafter"/>
</dbReference>
<dbReference type="AlphaFoldDB" id="A0AAV2D664"/>
<evidence type="ECO:0000256" key="3">
    <source>
        <dbReference type="ARBA" id="ARBA00022701"/>
    </source>
</evidence>
<accession>A0AAV2D664</accession>
<dbReference type="Proteomes" id="UP001497516">
    <property type="component" value="Chromosome 2"/>
</dbReference>
<gene>
    <name evidence="7" type="ORF">LTRI10_LOCUS10586</name>
</gene>
<dbReference type="GO" id="GO:0031122">
    <property type="term" value="P:cytoplasmic microtubule organization"/>
    <property type="evidence" value="ECO:0007669"/>
    <property type="project" value="TreeGrafter"/>
</dbReference>